<protein>
    <recommendedName>
        <fullName evidence="4">DUF3887 domain-containing protein</fullName>
    </recommendedName>
</protein>
<comment type="caution">
    <text evidence="2">The sequence shown here is derived from an EMBL/GenBank/DDBJ whole genome shotgun (WGS) entry which is preliminary data.</text>
</comment>
<evidence type="ECO:0008006" key="4">
    <source>
        <dbReference type="Google" id="ProtNLM"/>
    </source>
</evidence>
<proteinExistence type="predicted"/>
<evidence type="ECO:0000313" key="2">
    <source>
        <dbReference type="EMBL" id="ETI70539.1"/>
    </source>
</evidence>
<keyword evidence="3" id="KW-1185">Reference proteome</keyword>
<dbReference type="InterPro" id="IPR024984">
    <property type="entry name" value="DUF3888"/>
</dbReference>
<dbReference type="AlphaFoldDB" id="A0AB94ITY0"/>
<feature type="signal peptide" evidence="1">
    <location>
        <begin position="1"/>
        <end position="26"/>
    </location>
</feature>
<gene>
    <name evidence="2" type="ORF">BAVI_02284</name>
</gene>
<sequence>MILTKKLAVMLMIGMFSVVTNTSVNAKTINEADTELCETLKMALISSNRKPIDKAITEIYKDDKKAQALGLSWAGFETELLKIKQVYGIGGLYEITLKVYPYYRAHIGYGEDEVVINTSVELISYKHLKTYP</sequence>
<reference evidence="2 3" key="1">
    <citation type="journal article" date="2014" name="Environ. Microbiol.">
        <title>The nitrate-ammonifying and nosZ-carrying bacterium Bacillus vireti is a potent source and sink for nitric and nitrous oxide under high nitrate conditions.</title>
        <authorList>
            <person name="Mania D."/>
            <person name="Heylen K."/>
            <person name="van Spanning R.J."/>
            <person name="Frostegard A."/>
        </authorList>
    </citation>
    <scope>NUCLEOTIDE SEQUENCE [LARGE SCALE GENOMIC DNA]</scope>
    <source>
        <strain evidence="2 3">LMG 21834</strain>
    </source>
</reference>
<dbReference type="Proteomes" id="UP000018877">
    <property type="component" value="Unassembled WGS sequence"/>
</dbReference>
<keyword evidence="1" id="KW-0732">Signal</keyword>
<dbReference type="Pfam" id="PF13027">
    <property type="entry name" value="DUF3888"/>
    <property type="match status" value="1"/>
</dbReference>
<accession>A0AB94ITY0</accession>
<name>A0AB94ITY0_9BACI</name>
<organism evidence="2 3">
    <name type="scientific">Neobacillus vireti LMG 21834</name>
    <dbReference type="NCBI Taxonomy" id="1131730"/>
    <lineage>
        <taxon>Bacteria</taxon>
        <taxon>Bacillati</taxon>
        <taxon>Bacillota</taxon>
        <taxon>Bacilli</taxon>
        <taxon>Bacillales</taxon>
        <taxon>Bacillaceae</taxon>
        <taxon>Neobacillus</taxon>
    </lineage>
</organism>
<evidence type="ECO:0000256" key="1">
    <source>
        <dbReference type="SAM" id="SignalP"/>
    </source>
</evidence>
<evidence type="ECO:0000313" key="3">
    <source>
        <dbReference type="Proteomes" id="UP000018877"/>
    </source>
</evidence>
<feature type="chain" id="PRO_5044490705" description="DUF3887 domain-containing protein" evidence="1">
    <location>
        <begin position="27"/>
        <end position="132"/>
    </location>
</feature>
<dbReference type="EMBL" id="ALAN01000015">
    <property type="protein sequence ID" value="ETI70539.1"/>
    <property type="molecule type" value="Genomic_DNA"/>
</dbReference>